<dbReference type="Proteomes" id="UP000778578">
    <property type="component" value="Unassembled WGS sequence"/>
</dbReference>
<gene>
    <name evidence="1" type="ORF">K7862_31885</name>
</gene>
<keyword evidence="2" id="KW-1185">Reference proteome</keyword>
<evidence type="ECO:0000313" key="1">
    <source>
        <dbReference type="EMBL" id="MBY8882201.1"/>
    </source>
</evidence>
<organism evidence="1 2">
    <name type="scientific">Actinacidiphila acidipaludis</name>
    <dbReference type="NCBI Taxonomy" id="2873382"/>
    <lineage>
        <taxon>Bacteria</taxon>
        <taxon>Bacillati</taxon>
        <taxon>Actinomycetota</taxon>
        <taxon>Actinomycetes</taxon>
        <taxon>Kitasatosporales</taxon>
        <taxon>Streptomycetaceae</taxon>
        <taxon>Actinacidiphila</taxon>
    </lineage>
</organism>
<dbReference type="RefSeq" id="WP_222968395.1">
    <property type="nucleotide sequence ID" value="NZ_JAINZZ010000065.1"/>
</dbReference>
<comment type="caution">
    <text evidence="1">The sequence shown here is derived from an EMBL/GenBank/DDBJ whole genome shotgun (WGS) entry which is preliminary data.</text>
</comment>
<name>A0ABS7QGA1_9ACTN</name>
<proteinExistence type="predicted"/>
<protein>
    <submittedName>
        <fullName evidence="1">Uncharacterized protein</fullName>
    </submittedName>
</protein>
<accession>A0ABS7QGA1</accession>
<reference evidence="1 2" key="1">
    <citation type="submission" date="2021-08" db="EMBL/GenBank/DDBJ databases">
        <title>WGS of actinomycetes from Thailand.</title>
        <authorList>
            <person name="Thawai C."/>
        </authorList>
    </citation>
    <scope>NUCLEOTIDE SEQUENCE [LARGE SCALE GENOMIC DNA]</scope>
    <source>
        <strain evidence="1 2">PLK6-54</strain>
    </source>
</reference>
<dbReference type="EMBL" id="JAINZZ010000065">
    <property type="protein sequence ID" value="MBY8882201.1"/>
    <property type="molecule type" value="Genomic_DNA"/>
</dbReference>
<sequence>MLLEVNDQVVFEGPRTDDWFVWGVHSARTPYAPGGLLTVVEVSAVKEMIGMVAQGYISGQQVAEALDTLALRVGPPEPEDAEGETEILGYDCPHGCPVCLGARAEFDAIATESFVHKMRLADPDRYPYAAGKTTLHRSVCPRVARYVGRAEPVGSPWCQAGLPAFAHHGVCSTTWAAGMQVLTADEAAEWVSWQTDPRHGGGYKLCCHCLSPLPGPPGLAADDQGGFDVTYWPADNAAAWG</sequence>
<evidence type="ECO:0000313" key="2">
    <source>
        <dbReference type="Proteomes" id="UP000778578"/>
    </source>
</evidence>